<gene>
    <name evidence="2" type="ORF">DCHRY22_LOCUS9192</name>
</gene>
<comment type="caution">
    <text evidence="2">The sequence shown here is derived from an EMBL/GenBank/DDBJ whole genome shotgun (WGS) entry which is preliminary data.</text>
</comment>
<organism evidence="2 3">
    <name type="scientific">Danaus chrysippus</name>
    <name type="common">African queen</name>
    <dbReference type="NCBI Taxonomy" id="151541"/>
    <lineage>
        <taxon>Eukaryota</taxon>
        <taxon>Metazoa</taxon>
        <taxon>Ecdysozoa</taxon>
        <taxon>Arthropoda</taxon>
        <taxon>Hexapoda</taxon>
        <taxon>Insecta</taxon>
        <taxon>Pterygota</taxon>
        <taxon>Neoptera</taxon>
        <taxon>Endopterygota</taxon>
        <taxon>Lepidoptera</taxon>
        <taxon>Glossata</taxon>
        <taxon>Ditrysia</taxon>
        <taxon>Papilionoidea</taxon>
        <taxon>Nymphalidae</taxon>
        <taxon>Danainae</taxon>
        <taxon>Danaini</taxon>
        <taxon>Danaina</taxon>
        <taxon>Danaus</taxon>
        <taxon>Anosia</taxon>
    </lineage>
</organism>
<dbReference type="AlphaFoldDB" id="A0A8J2QUI8"/>
<dbReference type="EMBL" id="CAKASE010000065">
    <property type="protein sequence ID" value="CAG9570343.1"/>
    <property type="molecule type" value="Genomic_DNA"/>
</dbReference>
<reference evidence="2" key="1">
    <citation type="submission" date="2021-09" db="EMBL/GenBank/DDBJ databases">
        <authorList>
            <person name="Martin H S."/>
        </authorList>
    </citation>
    <scope>NUCLEOTIDE SEQUENCE</scope>
</reference>
<evidence type="ECO:0000313" key="3">
    <source>
        <dbReference type="Proteomes" id="UP000789524"/>
    </source>
</evidence>
<evidence type="ECO:0000313" key="2">
    <source>
        <dbReference type="EMBL" id="CAG9570343.1"/>
    </source>
</evidence>
<protein>
    <submittedName>
        <fullName evidence="2">(African queen) hypothetical protein</fullName>
    </submittedName>
</protein>
<evidence type="ECO:0000256" key="1">
    <source>
        <dbReference type="SAM" id="MobiDB-lite"/>
    </source>
</evidence>
<keyword evidence="3" id="KW-1185">Reference proteome</keyword>
<proteinExistence type="predicted"/>
<accession>A0A8J2QUI8</accession>
<dbReference type="Proteomes" id="UP000789524">
    <property type="component" value="Unassembled WGS sequence"/>
</dbReference>
<feature type="region of interest" description="Disordered" evidence="1">
    <location>
        <begin position="1"/>
        <end position="40"/>
    </location>
</feature>
<name>A0A8J2QUI8_9NEOP</name>
<sequence>MQLRYAVTSGGSLLSTNEESRSGRLATAGPGTLSLKDQDNNMKDNTKMLETWSRQGSEMRTCALIDQVEITGDVIATADRGRLGERRENIPPWKLTSAITLLIYNQTRIDIEVLAMPYIVT</sequence>